<dbReference type="PANTHER" id="PTHR30537">
    <property type="entry name" value="HTH-TYPE TRANSCRIPTIONAL REGULATOR"/>
    <property type="match status" value="1"/>
</dbReference>
<sequence>MSDFKFNSMTHFEAVARLGGVAKAAQELRVTPSAVSQQLRLLEHQLGVRLFQREKRHLSLTIDGERLFQTTTQAFESIREVRNAIVRQRESFQLSIRVSPSFGEKWLAPRLAEFSKDYPSWNLRVDATPNFSDFETEVIDLDLRYGDGGWAGLYSDCVVNDLILPMCSPSYLAELHAISPDPREQLRHARLIDSVKAYFRWDYWLPRNAIQGARMTYPYRFDRSSMSVQLAKDGAGVVLESTSIAFEDLVSGSLVPVSTEFDVIEFPGYWLVCPSRHMNRRAVRLFSEWVSRIGKRDTDLARHFLLEKQLHISFERRPHFGAQDDRATPMA</sequence>
<keyword evidence="4" id="KW-0804">Transcription</keyword>
<evidence type="ECO:0000259" key="5">
    <source>
        <dbReference type="PROSITE" id="PS50931"/>
    </source>
</evidence>
<feature type="domain" description="HTH lysR-type" evidence="5">
    <location>
        <begin position="4"/>
        <end position="61"/>
    </location>
</feature>
<dbReference type="SUPFAM" id="SSF46785">
    <property type="entry name" value="Winged helix' DNA-binding domain"/>
    <property type="match status" value="1"/>
</dbReference>
<evidence type="ECO:0000313" key="6">
    <source>
        <dbReference type="EMBL" id="QKD05634.1"/>
    </source>
</evidence>
<name>A0A6M7WZN1_RHILI</name>
<dbReference type="CDD" id="cd08432">
    <property type="entry name" value="PBP2_GcdR_TrpI_HvrB_AmpR_like"/>
    <property type="match status" value="1"/>
</dbReference>
<comment type="similarity">
    <text evidence="1">Belongs to the LysR transcriptional regulatory family.</text>
</comment>
<dbReference type="GO" id="GO:0003677">
    <property type="term" value="F:DNA binding"/>
    <property type="evidence" value="ECO:0007669"/>
    <property type="project" value="UniProtKB-KW"/>
</dbReference>
<protein>
    <submittedName>
        <fullName evidence="6">LysR family transcriptional regulator</fullName>
    </submittedName>
</protein>
<keyword evidence="3" id="KW-0238">DNA-binding</keyword>
<dbReference type="PRINTS" id="PR00039">
    <property type="entry name" value="HTHLYSR"/>
</dbReference>
<dbReference type="RefSeq" id="WP_027033410.1">
    <property type="nucleotide sequence ID" value="NZ_CP033367.1"/>
</dbReference>
<proteinExistence type="inferred from homology"/>
<dbReference type="EMBL" id="CP033367">
    <property type="protein sequence ID" value="QKD05634.1"/>
    <property type="molecule type" value="Genomic_DNA"/>
</dbReference>
<dbReference type="PROSITE" id="PS50931">
    <property type="entry name" value="HTH_LYSR"/>
    <property type="match status" value="1"/>
</dbReference>
<dbReference type="InterPro" id="IPR036388">
    <property type="entry name" value="WH-like_DNA-bd_sf"/>
</dbReference>
<dbReference type="InterPro" id="IPR036390">
    <property type="entry name" value="WH_DNA-bd_sf"/>
</dbReference>
<keyword evidence="2" id="KW-0805">Transcription regulation</keyword>
<dbReference type="Gene3D" id="3.40.190.10">
    <property type="entry name" value="Periplasmic binding protein-like II"/>
    <property type="match status" value="2"/>
</dbReference>
<dbReference type="Gene3D" id="1.10.10.10">
    <property type="entry name" value="Winged helix-like DNA-binding domain superfamily/Winged helix DNA-binding domain"/>
    <property type="match status" value="1"/>
</dbReference>
<reference evidence="6 7" key="1">
    <citation type="submission" date="2018-10" db="EMBL/GenBank/DDBJ databases">
        <authorList>
            <person name="Perry B.J."/>
            <person name="Sullivan J.T."/>
            <person name="Murphy R.J.T."/>
            <person name="Ramsay J.P."/>
            <person name="Ronson C.W."/>
        </authorList>
    </citation>
    <scope>NUCLEOTIDE SEQUENCE [LARGE SCALE GENOMIC DNA]</scope>
    <source>
        <strain evidence="6 7">R88b</strain>
    </source>
</reference>
<dbReference type="AlphaFoldDB" id="A0A6M7WZN1"/>
<dbReference type="InterPro" id="IPR000847">
    <property type="entry name" value="LysR_HTH_N"/>
</dbReference>
<organism evidence="6 7">
    <name type="scientific">Mesorhizobium loti R88b</name>
    <dbReference type="NCBI Taxonomy" id="935548"/>
    <lineage>
        <taxon>Bacteria</taxon>
        <taxon>Pseudomonadati</taxon>
        <taxon>Pseudomonadota</taxon>
        <taxon>Alphaproteobacteria</taxon>
        <taxon>Hyphomicrobiales</taxon>
        <taxon>Phyllobacteriaceae</taxon>
        <taxon>Mesorhizobium</taxon>
    </lineage>
</organism>
<dbReference type="Pfam" id="PF03466">
    <property type="entry name" value="LysR_substrate"/>
    <property type="match status" value="1"/>
</dbReference>
<evidence type="ECO:0000256" key="4">
    <source>
        <dbReference type="ARBA" id="ARBA00023163"/>
    </source>
</evidence>
<dbReference type="PANTHER" id="PTHR30537:SF5">
    <property type="entry name" value="HTH-TYPE TRANSCRIPTIONAL ACTIVATOR TTDR-RELATED"/>
    <property type="match status" value="1"/>
</dbReference>
<dbReference type="InterPro" id="IPR058163">
    <property type="entry name" value="LysR-type_TF_proteobact-type"/>
</dbReference>
<dbReference type="Proteomes" id="UP000503017">
    <property type="component" value="Chromosome"/>
</dbReference>
<dbReference type="InterPro" id="IPR005119">
    <property type="entry name" value="LysR_subst-bd"/>
</dbReference>
<evidence type="ECO:0000313" key="7">
    <source>
        <dbReference type="Proteomes" id="UP000503017"/>
    </source>
</evidence>
<dbReference type="Pfam" id="PF00126">
    <property type="entry name" value="HTH_1"/>
    <property type="match status" value="1"/>
</dbReference>
<gene>
    <name evidence="6" type="ORF">EB235_32570</name>
</gene>
<dbReference type="GeneID" id="66686113"/>
<dbReference type="SUPFAM" id="SSF53850">
    <property type="entry name" value="Periplasmic binding protein-like II"/>
    <property type="match status" value="1"/>
</dbReference>
<dbReference type="GO" id="GO:0003700">
    <property type="term" value="F:DNA-binding transcription factor activity"/>
    <property type="evidence" value="ECO:0007669"/>
    <property type="project" value="InterPro"/>
</dbReference>
<evidence type="ECO:0000256" key="3">
    <source>
        <dbReference type="ARBA" id="ARBA00023125"/>
    </source>
</evidence>
<dbReference type="FunFam" id="1.10.10.10:FF:000001">
    <property type="entry name" value="LysR family transcriptional regulator"/>
    <property type="match status" value="1"/>
</dbReference>
<accession>A0A6M7WZN1</accession>
<evidence type="ECO:0000256" key="1">
    <source>
        <dbReference type="ARBA" id="ARBA00009437"/>
    </source>
</evidence>
<evidence type="ECO:0000256" key="2">
    <source>
        <dbReference type="ARBA" id="ARBA00023015"/>
    </source>
</evidence>